<dbReference type="InterPro" id="IPR036680">
    <property type="entry name" value="SPOR-like_sf"/>
</dbReference>
<dbReference type="Pfam" id="PF05036">
    <property type="entry name" value="SPOR"/>
    <property type="match status" value="1"/>
</dbReference>
<dbReference type="SUPFAM" id="SSF110997">
    <property type="entry name" value="Sporulation related repeat"/>
    <property type="match status" value="1"/>
</dbReference>
<keyword evidence="2" id="KW-1133">Transmembrane helix</keyword>
<dbReference type="PANTHER" id="PTHR38687:SF1">
    <property type="entry name" value="CELL DIVISION PROTEIN DEDD"/>
    <property type="match status" value="1"/>
</dbReference>
<dbReference type="RefSeq" id="WP_206252953.1">
    <property type="nucleotide sequence ID" value="NZ_CP071060.1"/>
</dbReference>
<accession>A0ABX7M0W6</accession>
<proteinExistence type="predicted"/>
<dbReference type="EMBL" id="CP071060">
    <property type="protein sequence ID" value="QSI75413.1"/>
    <property type="molecule type" value="Genomic_DNA"/>
</dbReference>
<protein>
    <submittedName>
        <fullName evidence="4">SPOR domain-containing protein</fullName>
    </submittedName>
</protein>
<evidence type="ECO:0000256" key="1">
    <source>
        <dbReference type="SAM" id="MobiDB-lite"/>
    </source>
</evidence>
<evidence type="ECO:0000313" key="5">
    <source>
        <dbReference type="Proteomes" id="UP000663570"/>
    </source>
</evidence>
<keyword evidence="5" id="KW-1185">Reference proteome</keyword>
<dbReference type="Proteomes" id="UP000663570">
    <property type="component" value="Chromosome"/>
</dbReference>
<name>A0ABX7M0W6_9RHOO</name>
<reference evidence="4 5" key="1">
    <citation type="submission" date="2021-02" db="EMBL/GenBank/DDBJ databases">
        <title>Niveibacterium changnyeongensis HC41.</title>
        <authorList>
            <person name="Kang M."/>
        </authorList>
    </citation>
    <scope>NUCLEOTIDE SEQUENCE [LARGE SCALE GENOMIC DNA]</scope>
    <source>
        <strain evidence="4 5">HC41</strain>
    </source>
</reference>
<sequence>MAENDTQLELKKRARRRLVGAGALALVAAIVLPLVMEHEPKQAGQDIQIRIPSQEGANFASRVIQGTAPAPSKPAVPVEDDKIPSGGNVPSPSEGATASGPAPKAPEPAPAQSAPKPTAPEEPHVAKTEKPAATKSAEPAAKRSEAERAAAILSGDKSAAVETGGAYVVQLGAFKDASNVSSVRSKVKAQGYNSYTEVLGDKTRVRAGPFATRDAADAAAAKLRKAGLAGVVAPRS</sequence>
<keyword evidence="2" id="KW-0472">Membrane</keyword>
<dbReference type="Gene3D" id="3.30.70.1070">
    <property type="entry name" value="Sporulation related repeat"/>
    <property type="match status" value="1"/>
</dbReference>
<dbReference type="PANTHER" id="PTHR38687">
    <property type="entry name" value="CELL DIVISION PROTEIN DEDD-RELATED"/>
    <property type="match status" value="1"/>
</dbReference>
<feature type="compositionally biased region" description="Basic and acidic residues" evidence="1">
    <location>
        <begin position="119"/>
        <end position="132"/>
    </location>
</feature>
<keyword evidence="2" id="KW-0812">Transmembrane</keyword>
<dbReference type="InterPro" id="IPR052521">
    <property type="entry name" value="Cell_div_SPOR-domain"/>
</dbReference>
<feature type="region of interest" description="Disordered" evidence="1">
    <location>
        <begin position="60"/>
        <end position="148"/>
    </location>
</feature>
<organism evidence="4 5">
    <name type="scientific">Niveibacterium microcysteis</name>
    <dbReference type="NCBI Taxonomy" id="2811415"/>
    <lineage>
        <taxon>Bacteria</taxon>
        <taxon>Pseudomonadati</taxon>
        <taxon>Pseudomonadota</taxon>
        <taxon>Betaproteobacteria</taxon>
        <taxon>Rhodocyclales</taxon>
        <taxon>Rhodocyclaceae</taxon>
        <taxon>Niveibacterium</taxon>
    </lineage>
</organism>
<evidence type="ECO:0000313" key="4">
    <source>
        <dbReference type="EMBL" id="QSI75413.1"/>
    </source>
</evidence>
<feature type="domain" description="SPOR" evidence="3">
    <location>
        <begin position="161"/>
        <end position="236"/>
    </location>
</feature>
<evidence type="ECO:0000259" key="3">
    <source>
        <dbReference type="PROSITE" id="PS51724"/>
    </source>
</evidence>
<dbReference type="PROSITE" id="PS51724">
    <property type="entry name" value="SPOR"/>
    <property type="match status" value="1"/>
</dbReference>
<gene>
    <name evidence="4" type="ORF">JY500_12930</name>
</gene>
<dbReference type="InterPro" id="IPR007730">
    <property type="entry name" value="SPOR-like_dom"/>
</dbReference>
<feature type="transmembrane region" description="Helical" evidence="2">
    <location>
        <begin position="18"/>
        <end position="36"/>
    </location>
</feature>
<evidence type="ECO:0000256" key="2">
    <source>
        <dbReference type="SAM" id="Phobius"/>
    </source>
</evidence>